<organism evidence="1">
    <name type="scientific">Zea mays</name>
    <name type="common">Maize</name>
    <dbReference type="NCBI Taxonomy" id="4577"/>
    <lineage>
        <taxon>Eukaryota</taxon>
        <taxon>Viridiplantae</taxon>
        <taxon>Streptophyta</taxon>
        <taxon>Embryophyta</taxon>
        <taxon>Tracheophyta</taxon>
        <taxon>Spermatophyta</taxon>
        <taxon>Magnoliopsida</taxon>
        <taxon>Liliopsida</taxon>
        <taxon>Poales</taxon>
        <taxon>Poaceae</taxon>
        <taxon>PACMAD clade</taxon>
        <taxon>Panicoideae</taxon>
        <taxon>Andropogonodae</taxon>
        <taxon>Andropogoneae</taxon>
        <taxon>Tripsacinae</taxon>
        <taxon>Zea</taxon>
    </lineage>
</organism>
<protein>
    <submittedName>
        <fullName evidence="1">Uncharacterized protein</fullName>
    </submittedName>
</protein>
<reference evidence="1" key="1">
    <citation type="journal article" date="2009" name="PLoS Genet.">
        <title>Sequencing, mapping, and analysis of 27,455 maize full-length cDNAs.</title>
        <authorList>
            <person name="Soderlund C."/>
            <person name="Descour A."/>
            <person name="Kudrna D."/>
            <person name="Bomhoff M."/>
            <person name="Boyd L."/>
            <person name="Currie J."/>
            <person name="Angelova A."/>
            <person name="Collura K."/>
            <person name="Wissotski M."/>
            <person name="Ashley E."/>
            <person name="Morrow D."/>
            <person name="Fernandes J."/>
            <person name="Walbot V."/>
            <person name="Yu Y."/>
        </authorList>
    </citation>
    <scope>NUCLEOTIDE SEQUENCE</scope>
    <source>
        <strain evidence="1">B73</strain>
    </source>
</reference>
<name>B4FW19_MAIZE</name>
<sequence>MNCSADVL</sequence>
<proteinExistence type="evidence at transcript level"/>
<evidence type="ECO:0000313" key="1">
    <source>
        <dbReference type="EMBL" id="ACF86312.1"/>
    </source>
</evidence>
<accession>B4FW19</accession>
<dbReference type="EMBL" id="BT041307">
    <property type="protein sequence ID" value="ACF86312.1"/>
    <property type="molecule type" value="mRNA"/>
</dbReference>